<sequence>MRKIINDLRLEKADLLQELDDMGDQEYDEYDTIRELRDVIAELNREDHISKVEELNIFSKDWIPPREPTMNSATIVFRNPLDVIRLAPPRPPRPHSFCARPTPPPIPPSPKVKLEHPYTGYFKNIPGISIPPLFYAIRHS</sequence>
<reference evidence="2" key="1">
    <citation type="submission" date="2022-10" db="EMBL/GenBank/DDBJ databases">
        <title>Genome assembly of Pristionchus species.</title>
        <authorList>
            <person name="Yoshida K."/>
            <person name="Sommer R.J."/>
        </authorList>
    </citation>
    <scope>NUCLEOTIDE SEQUENCE [LARGE SCALE GENOMIC DNA]</scope>
    <source>
        <strain evidence="2">RS5460</strain>
    </source>
</reference>
<gene>
    <name evidence="1" type="ORF">PMAYCL1PPCAC_28821</name>
</gene>
<protein>
    <submittedName>
        <fullName evidence="1">Uncharacterized protein</fullName>
    </submittedName>
</protein>
<dbReference type="EMBL" id="BTRK01000006">
    <property type="protein sequence ID" value="GMR58626.1"/>
    <property type="molecule type" value="Genomic_DNA"/>
</dbReference>
<comment type="caution">
    <text evidence="1">The sequence shown here is derived from an EMBL/GenBank/DDBJ whole genome shotgun (WGS) entry which is preliminary data.</text>
</comment>
<dbReference type="AlphaFoldDB" id="A0AAN5D865"/>
<organism evidence="1 2">
    <name type="scientific">Pristionchus mayeri</name>
    <dbReference type="NCBI Taxonomy" id="1317129"/>
    <lineage>
        <taxon>Eukaryota</taxon>
        <taxon>Metazoa</taxon>
        <taxon>Ecdysozoa</taxon>
        <taxon>Nematoda</taxon>
        <taxon>Chromadorea</taxon>
        <taxon>Rhabditida</taxon>
        <taxon>Rhabditina</taxon>
        <taxon>Diplogasteromorpha</taxon>
        <taxon>Diplogasteroidea</taxon>
        <taxon>Neodiplogasteridae</taxon>
        <taxon>Pristionchus</taxon>
    </lineage>
</organism>
<dbReference type="Proteomes" id="UP001328107">
    <property type="component" value="Unassembled WGS sequence"/>
</dbReference>
<evidence type="ECO:0000313" key="1">
    <source>
        <dbReference type="EMBL" id="GMR58626.1"/>
    </source>
</evidence>
<accession>A0AAN5D865</accession>
<proteinExistence type="predicted"/>
<feature type="non-terminal residue" evidence="1">
    <location>
        <position position="140"/>
    </location>
</feature>
<name>A0AAN5D865_9BILA</name>
<evidence type="ECO:0000313" key="2">
    <source>
        <dbReference type="Proteomes" id="UP001328107"/>
    </source>
</evidence>
<keyword evidence="2" id="KW-1185">Reference proteome</keyword>